<gene>
    <name evidence="9" type="ORF">SAMN05428998_14017</name>
</gene>
<name>A0A1Y6CNC2_9PROT</name>
<accession>A0A1Y6CNC2</accession>
<dbReference type="GO" id="GO:0016829">
    <property type="term" value="F:lyase activity"/>
    <property type="evidence" value="ECO:0007669"/>
    <property type="project" value="UniProtKB-KW"/>
</dbReference>
<dbReference type="AlphaFoldDB" id="A0A1Y6CNC2"/>
<keyword evidence="7" id="KW-0456">Lyase</keyword>
<keyword evidence="5" id="KW-0190">Covalent protein-DNA linkage</keyword>
<dbReference type="PANTHER" id="PTHR13604:SF0">
    <property type="entry name" value="ABASIC SITE PROCESSING PROTEIN HMCES"/>
    <property type="match status" value="1"/>
</dbReference>
<keyword evidence="10" id="KW-1185">Reference proteome</keyword>
<evidence type="ECO:0000256" key="1">
    <source>
        <dbReference type="ARBA" id="ARBA00008136"/>
    </source>
</evidence>
<dbReference type="EC" id="3.4.-.-" evidence="8"/>
<evidence type="ECO:0000256" key="3">
    <source>
        <dbReference type="ARBA" id="ARBA00022763"/>
    </source>
</evidence>
<evidence type="ECO:0000256" key="4">
    <source>
        <dbReference type="ARBA" id="ARBA00022801"/>
    </source>
</evidence>
<keyword evidence="2 8" id="KW-0645">Protease</keyword>
<protein>
    <recommendedName>
        <fullName evidence="8">Abasic site processing protein</fullName>
        <ecNumber evidence="8">3.4.-.-</ecNumber>
    </recommendedName>
</protein>
<comment type="similarity">
    <text evidence="1 8">Belongs to the SOS response-associated peptidase family.</text>
</comment>
<keyword evidence="6" id="KW-0238">DNA-binding</keyword>
<dbReference type="InterPro" id="IPR036590">
    <property type="entry name" value="SRAP-like"/>
</dbReference>
<dbReference type="STRING" id="560819.SAMN05428998_14017"/>
<sequence length="239" mass="26394">MCGRFTLTSPLEALKELFGFVERPNLQPRANIAPTQDVLVVRLGEDGERHAVSLRWGLLPPWAKDRKIGARFINARSETVATQSAFRKAFAARRCLIAADGFYEWQVREAGKQPFRICRGDGAPFAFAGLWERWHDPQEPREAPAVESCTILTTDANDLLRPIHHRMPVILPPAAQAAWLAPDAGPAALQALLTPLDPAGWRAYPVSPRVNKVANDDLSLLEEVEPGAAAPPPRQQSLF</sequence>
<dbReference type="GO" id="GO:0003697">
    <property type="term" value="F:single-stranded DNA binding"/>
    <property type="evidence" value="ECO:0007669"/>
    <property type="project" value="InterPro"/>
</dbReference>
<keyword evidence="3" id="KW-0227">DNA damage</keyword>
<dbReference type="GO" id="GO:0106300">
    <property type="term" value="P:protein-DNA covalent cross-linking repair"/>
    <property type="evidence" value="ECO:0007669"/>
    <property type="project" value="InterPro"/>
</dbReference>
<keyword evidence="4 8" id="KW-0378">Hydrolase</keyword>
<dbReference type="PANTHER" id="PTHR13604">
    <property type="entry name" value="DC12-RELATED"/>
    <property type="match status" value="1"/>
</dbReference>
<evidence type="ECO:0000313" key="9">
    <source>
        <dbReference type="EMBL" id="SMF79538.1"/>
    </source>
</evidence>
<dbReference type="Gene3D" id="3.90.1680.10">
    <property type="entry name" value="SOS response associated peptidase-like"/>
    <property type="match status" value="1"/>
</dbReference>
<dbReference type="GO" id="GO:0006508">
    <property type="term" value="P:proteolysis"/>
    <property type="evidence" value="ECO:0007669"/>
    <property type="project" value="UniProtKB-KW"/>
</dbReference>
<dbReference type="SUPFAM" id="SSF143081">
    <property type="entry name" value="BB1717-like"/>
    <property type="match status" value="1"/>
</dbReference>
<dbReference type="Pfam" id="PF02586">
    <property type="entry name" value="SRAP"/>
    <property type="match status" value="1"/>
</dbReference>
<dbReference type="EMBL" id="FWZX01000040">
    <property type="protein sequence ID" value="SMF79538.1"/>
    <property type="molecule type" value="Genomic_DNA"/>
</dbReference>
<proteinExistence type="inferred from homology"/>
<dbReference type="RefSeq" id="WP_085126357.1">
    <property type="nucleotide sequence ID" value="NZ_FWZX01000040.1"/>
</dbReference>
<dbReference type="GO" id="GO:0008233">
    <property type="term" value="F:peptidase activity"/>
    <property type="evidence" value="ECO:0007669"/>
    <property type="project" value="UniProtKB-KW"/>
</dbReference>
<reference evidence="9 10" key="1">
    <citation type="submission" date="2017-04" db="EMBL/GenBank/DDBJ databases">
        <authorList>
            <person name="Afonso C.L."/>
            <person name="Miller P.J."/>
            <person name="Scott M.A."/>
            <person name="Spackman E."/>
            <person name="Goraichik I."/>
            <person name="Dimitrov K.M."/>
            <person name="Suarez D.L."/>
            <person name="Swayne D.E."/>
        </authorList>
    </citation>
    <scope>NUCLEOTIDE SEQUENCE [LARGE SCALE GENOMIC DNA]</scope>
    <source>
        <strain evidence="9 10">USBA 355</strain>
    </source>
</reference>
<evidence type="ECO:0000256" key="5">
    <source>
        <dbReference type="ARBA" id="ARBA00023124"/>
    </source>
</evidence>
<evidence type="ECO:0000256" key="6">
    <source>
        <dbReference type="ARBA" id="ARBA00023125"/>
    </source>
</evidence>
<evidence type="ECO:0000256" key="7">
    <source>
        <dbReference type="ARBA" id="ARBA00023239"/>
    </source>
</evidence>
<evidence type="ECO:0000256" key="2">
    <source>
        <dbReference type="ARBA" id="ARBA00022670"/>
    </source>
</evidence>
<evidence type="ECO:0000256" key="8">
    <source>
        <dbReference type="RuleBase" id="RU364100"/>
    </source>
</evidence>
<dbReference type="Proteomes" id="UP000192917">
    <property type="component" value="Unassembled WGS sequence"/>
</dbReference>
<evidence type="ECO:0000313" key="10">
    <source>
        <dbReference type="Proteomes" id="UP000192917"/>
    </source>
</evidence>
<dbReference type="InterPro" id="IPR003738">
    <property type="entry name" value="SRAP"/>
</dbReference>
<organism evidence="9 10">
    <name type="scientific">Tistlia consotensis USBA 355</name>
    <dbReference type="NCBI Taxonomy" id="560819"/>
    <lineage>
        <taxon>Bacteria</taxon>
        <taxon>Pseudomonadati</taxon>
        <taxon>Pseudomonadota</taxon>
        <taxon>Alphaproteobacteria</taxon>
        <taxon>Rhodospirillales</taxon>
        <taxon>Rhodovibrionaceae</taxon>
        <taxon>Tistlia</taxon>
    </lineage>
</organism>